<feature type="non-terminal residue" evidence="1">
    <location>
        <position position="1"/>
    </location>
</feature>
<name>A0A1F7VD41_9BACT</name>
<evidence type="ECO:0000313" key="1">
    <source>
        <dbReference type="EMBL" id="OGL88353.1"/>
    </source>
</evidence>
<reference evidence="1 2" key="1">
    <citation type="journal article" date="2016" name="Nat. Commun.">
        <title>Thousands of microbial genomes shed light on interconnected biogeochemical processes in an aquifer system.</title>
        <authorList>
            <person name="Anantharaman K."/>
            <person name="Brown C.T."/>
            <person name="Hug L.A."/>
            <person name="Sharon I."/>
            <person name="Castelle C.J."/>
            <person name="Probst A.J."/>
            <person name="Thomas B.C."/>
            <person name="Singh A."/>
            <person name="Wilkins M.J."/>
            <person name="Karaoz U."/>
            <person name="Brodie E.L."/>
            <person name="Williams K.H."/>
            <person name="Hubbard S.S."/>
            <person name="Banfield J.F."/>
        </authorList>
    </citation>
    <scope>NUCLEOTIDE SEQUENCE [LARGE SCALE GENOMIC DNA]</scope>
</reference>
<dbReference type="EMBL" id="MGES01000051">
    <property type="protein sequence ID" value="OGL88353.1"/>
    <property type="molecule type" value="Genomic_DNA"/>
</dbReference>
<evidence type="ECO:0008006" key="3">
    <source>
        <dbReference type="Google" id="ProtNLM"/>
    </source>
</evidence>
<accession>A0A1F7VD41</accession>
<evidence type="ECO:0000313" key="2">
    <source>
        <dbReference type="Proteomes" id="UP000176678"/>
    </source>
</evidence>
<dbReference type="STRING" id="1802410.A3H75_03360"/>
<dbReference type="AlphaFoldDB" id="A0A1F7VD41"/>
<dbReference type="InterPro" id="IPR025332">
    <property type="entry name" value="DUF4238"/>
</dbReference>
<comment type="caution">
    <text evidence="1">The sequence shown here is derived from an EMBL/GenBank/DDBJ whole genome shotgun (WGS) entry which is preliminary data.</text>
</comment>
<gene>
    <name evidence="1" type="ORF">A3H75_03360</name>
</gene>
<protein>
    <recommendedName>
        <fullName evidence="3">DUF4238 domain-containing protein</fullName>
    </recommendedName>
</protein>
<sequence length="300" mass="36076">VPQCYLREWADPTVSSNQEPFVWIFDKDGKNKRKDKVKNVLASNDLYTIKIKGVKNYSIEETLANLEGKYAKIFEEKIKRKLPLTEEEHIILCAFVSVMLQRTLRHRDNLERFYDELIERTQEMEVAHKLSSTKSDELKRYKENTHKLGVFQLLPDITELLLEMSVAFLCAEKGFEFITSDDPCNLFNPDLQWQRFYSPGLAQKNVQVTLPLSPNILLCLSWSNLRGYILWDKTWVENTNRMIRAYSYKYFISNSPKTKRVWFRRYPLGFFFILKILKHRVEMIFYRLKMWYRFRHVRKR</sequence>
<organism evidence="1 2">
    <name type="scientific">Candidatus Uhrbacteria bacterium RIFCSPLOWO2_02_FULL_51_9</name>
    <dbReference type="NCBI Taxonomy" id="1802410"/>
    <lineage>
        <taxon>Bacteria</taxon>
        <taxon>Candidatus Uhriibacteriota</taxon>
    </lineage>
</organism>
<proteinExistence type="predicted"/>
<dbReference type="Proteomes" id="UP000176678">
    <property type="component" value="Unassembled WGS sequence"/>
</dbReference>
<dbReference type="Pfam" id="PF14022">
    <property type="entry name" value="DUF4238"/>
    <property type="match status" value="1"/>
</dbReference>